<dbReference type="SMART" id="SM00220">
    <property type="entry name" value="S_TKc"/>
    <property type="match status" value="1"/>
</dbReference>
<dbReference type="InterPro" id="IPR011009">
    <property type="entry name" value="Kinase-like_dom_sf"/>
</dbReference>
<name>A0A6G8MYG2_9VIRU</name>
<organism evidence="2 3">
    <name type="scientific">Cedratvirus kamchatka</name>
    <dbReference type="NCBI Taxonomy" id="2716914"/>
    <lineage>
        <taxon>Viruses</taxon>
        <taxon>Pithoviruses</taxon>
        <taxon>Orthocedratvirinae</taxon>
        <taxon>Alphacedratvirus</taxon>
        <taxon>Alphacedratvirus rossiense</taxon>
    </lineage>
</organism>
<accession>A0A6G8MYG2</accession>
<evidence type="ECO:0000313" key="2">
    <source>
        <dbReference type="EMBL" id="QIN54573.1"/>
    </source>
</evidence>
<dbReference type="CDD" id="cd00180">
    <property type="entry name" value="PKc"/>
    <property type="match status" value="1"/>
</dbReference>
<proteinExistence type="predicted"/>
<dbReference type="Pfam" id="PF00134">
    <property type="entry name" value="Cyclin_N"/>
    <property type="match status" value="1"/>
</dbReference>
<dbReference type="InterPro" id="IPR008271">
    <property type="entry name" value="Ser/Thr_kinase_AS"/>
</dbReference>
<dbReference type="GO" id="GO:0005524">
    <property type="term" value="F:ATP binding"/>
    <property type="evidence" value="ECO:0007669"/>
    <property type="project" value="InterPro"/>
</dbReference>
<dbReference type="PROSITE" id="PS00108">
    <property type="entry name" value="PROTEIN_KINASE_ST"/>
    <property type="match status" value="1"/>
</dbReference>
<dbReference type="Gene3D" id="1.10.510.10">
    <property type="entry name" value="Transferase(Phosphotransferase) domain 1"/>
    <property type="match status" value="1"/>
</dbReference>
<dbReference type="PANTHER" id="PTHR44167:SF30">
    <property type="entry name" value="PHOSPHORYLASE KINASE"/>
    <property type="match status" value="1"/>
</dbReference>
<protein>
    <submittedName>
        <fullName evidence="2">Protein kinase with cyclin box</fullName>
    </submittedName>
</protein>
<evidence type="ECO:0000313" key="3">
    <source>
        <dbReference type="Proteomes" id="UP001224087"/>
    </source>
</evidence>
<keyword evidence="2" id="KW-0808">Transferase</keyword>
<evidence type="ECO:0000259" key="1">
    <source>
        <dbReference type="PROSITE" id="PS50011"/>
    </source>
</evidence>
<sequence>MQMIKYLAEGTYGRVWKVREEGRDYALKNFFPSRFQLGVPNLSEMALCMNLDHPHIIKHHRIVHHQGNGGYGLLMDLADCDLYTYLLKNPNLERSKICEYFFQLCTAVEYTHKLGMAHYDIKPNNCLLLNDQVKLCDFGSSRFLSLYCHDIRPTLCPPEVYGFTESDLSSRIHKQKSFSALKVDLWSLGETLFFMLTGKVLSSACVKKTCNLQLEYDKDPLFFLSKYNLCELEIDLLLLLLQTDVNKRSRDITCVLEHQLLSAFVKPVQELPLSPRQDLPKPHLKENLVKFLKERGFGDLLVKATLYLYQVCLEEKLALSSSIKEQVLLLATCLLLCSKVYSMCLIEEELEDISSNACTLEEIYDLEKKLFLSLQGSLMLSNLADLKV</sequence>
<dbReference type="GO" id="GO:0004674">
    <property type="term" value="F:protein serine/threonine kinase activity"/>
    <property type="evidence" value="ECO:0007669"/>
    <property type="project" value="TreeGrafter"/>
</dbReference>
<dbReference type="InterPro" id="IPR000719">
    <property type="entry name" value="Prot_kinase_dom"/>
</dbReference>
<feature type="domain" description="Protein kinase" evidence="1">
    <location>
        <begin position="1"/>
        <end position="261"/>
    </location>
</feature>
<reference evidence="2" key="1">
    <citation type="submission" date="2019-12" db="EMBL/GenBank/DDBJ databases">
        <title>The DNA Methylation Landscape of Giant Viruses.</title>
        <authorList>
            <person name="Jeudy S."/>
            <person name="Rigou S."/>
            <person name="Alempic J.-M."/>
            <person name="Claverie J.-M."/>
            <person name="Abergel C."/>
            <person name="Legendre M."/>
        </authorList>
    </citation>
    <scope>NUCLEOTIDE SEQUENCE</scope>
    <source>
        <strain evidence="2">P4</strain>
    </source>
</reference>
<gene>
    <name evidence="2" type="primary">ck448</name>
</gene>
<keyword evidence="3" id="KW-1185">Reference proteome</keyword>
<dbReference type="PANTHER" id="PTHR44167">
    <property type="entry name" value="OVARIAN-SPECIFIC SERINE/THREONINE-PROTEIN KINASE LOK-RELATED"/>
    <property type="match status" value="1"/>
</dbReference>
<dbReference type="Pfam" id="PF00069">
    <property type="entry name" value="Pkinase"/>
    <property type="match status" value="1"/>
</dbReference>
<keyword evidence="2" id="KW-0418">Kinase</keyword>
<dbReference type="PROSITE" id="PS50011">
    <property type="entry name" value="PROTEIN_KINASE_DOM"/>
    <property type="match status" value="1"/>
</dbReference>
<dbReference type="SUPFAM" id="SSF56112">
    <property type="entry name" value="Protein kinase-like (PK-like)"/>
    <property type="match status" value="1"/>
</dbReference>
<dbReference type="EMBL" id="MN873693">
    <property type="protein sequence ID" value="QIN54573.1"/>
    <property type="molecule type" value="Genomic_DNA"/>
</dbReference>
<dbReference type="InterPro" id="IPR006671">
    <property type="entry name" value="Cyclin_N"/>
</dbReference>
<dbReference type="Proteomes" id="UP001224087">
    <property type="component" value="Segment"/>
</dbReference>